<dbReference type="SUPFAM" id="SSF51430">
    <property type="entry name" value="NAD(P)-linked oxidoreductase"/>
    <property type="match status" value="1"/>
</dbReference>
<feature type="region of interest" description="Disordered" evidence="1">
    <location>
        <begin position="110"/>
        <end position="133"/>
    </location>
</feature>
<reference evidence="3 4" key="1">
    <citation type="submission" date="2015-09" db="EMBL/GenBank/DDBJ databases">
        <title>Draft genome of the parasitic nematode Teladorsagia circumcincta isolate WARC Sus (inbred).</title>
        <authorList>
            <person name="Mitreva M."/>
        </authorList>
    </citation>
    <scope>NUCLEOTIDE SEQUENCE [LARGE SCALE GENOMIC DNA]</scope>
    <source>
        <strain evidence="3 4">S</strain>
    </source>
</reference>
<dbReference type="Pfam" id="PF00248">
    <property type="entry name" value="Aldo_ket_red"/>
    <property type="match status" value="1"/>
</dbReference>
<evidence type="ECO:0000259" key="2">
    <source>
        <dbReference type="Pfam" id="PF00248"/>
    </source>
</evidence>
<feature type="domain" description="NADP-dependent oxidoreductase" evidence="2">
    <location>
        <begin position="47"/>
        <end position="117"/>
    </location>
</feature>
<name>A0A2G9TR85_TELCI</name>
<dbReference type="InterPro" id="IPR023210">
    <property type="entry name" value="NADP_OxRdtase_dom"/>
</dbReference>
<accession>A0A2G9TR85</accession>
<evidence type="ECO:0000313" key="3">
    <source>
        <dbReference type="EMBL" id="PIO59810.1"/>
    </source>
</evidence>
<dbReference type="PROSITE" id="PS00798">
    <property type="entry name" value="ALDOKETO_REDUCTASE_1"/>
    <property type="match status" value="1"/>
</dbReference>
<protein>
    <recommendedName>
        <fullName evidence="2">NADP-dependent oxidoreductase domain-containing protein</fullName>
    </recommendedName>
</protein>
<dbReference type="InterPro" id="IPR020471">
    <property type="entry name" value="AKR"/>
</dbReference>
<organism evidence="3 4">
    <name type="scientific">Teladorsagia circumcincta</name>
    <name type="common">Brown stomach worm</name>
    <name type="synonym">Ostertagia circumcincta</name>
    <dbReference type="NCBI Taxonomy" id="45464"/>
    <lineage>
        <taxon>Eukaryota</taxon>
        <taxon>Metazoa</taxon>
        <taxon>Ecdysozoa</taxon>
        <taxon>Nematoda</taxon>
        <taxon>Chromadorea</taxon>
        <taxon>Rhabditida</taxon>
        <taxon>Rhabditina</taxon>
        <taxon>Rhabditomorpha</taxon>
        <taxon>Strongyloidea</taxon>
        <taxon>Trichostrongylidae</taxon>
        <taxon>Teladorsagia</taxon>
    </lineage>
</organism>
<dbReference type="EMBL" id="KZ356875">
    <property type="protein sequence ID" value="PIO59810.1"/>
    <property type="molecule type" value="Genomic_DNA"/>
</dbReference>
<feature type="non-terminal residue" evidence="3">
    <location>
        <position position="1"/>
    </location>
</feature>
<dbReference type="InterPro" id="IPR036812">
    <property type="entry name" value="NAD(P)_OxRdtase_dom_sf"/>
</dbReference>
<sequence length="133" mass="15322">LLLSGTRAKIELSTTSIKSLFLNNRRRYDPSRKHSEKIFKAYKFQLQSNPFETKAAVKTAIETGYRLIDTAALYGNEGSVGEAIKEMIQAGKITREELFITTKASLRKERKHYREKNMEGHPEDPFAAERKER</sequence>
<keyword evidence="4" id="KW-1185">Reference proteome</keyword>
<dbReference type="AlphaFoldDB" id="A0A2G9TR85"/>
<dbReference type="GO" id="GO:0016491">
    <property type="term" value="F:oxidoreductase activity"/>
    <property type="evidence" value="ECO:0007669"/>
    <property type="project" value="InterPro"/>
</dbReference>
<dbReference type="Proteomes" id="UP000230423">
    <property type="component" value="Unassembled WGS sequence"/>
</dbReference>
<dbReference type="OrthoDB" id="416253at2759"/>
<evidence type="ECO:0000256" key="1">
    <source>
        <dbReference type="SAM" id="MobiDB-lite"/>
    </source>
</evidence>
<proteinExistence type="predicted"/>
<evidence type="ECO:0000313" key="4">
    <source>
        <dbReference type="Proteomes" id="UP000230423"/>
    </source>
</evidence>
<gene>
    <name evidence="3" type="ORF">TELCIR_18714</name>
</gene>
<dbReference type="Gene3D" id="3.20.20.100">
    <property type="entry name" value="NADP-dependent oxidoreductase domain"/>
    <property type="match status" value="1"/>
</dbReference>
<dbReference type="InterPro" id="IPR018170">
    <property type="entry name" value="Aldo/ket_reductase_CS"/>
</dbReference>
<dbReference type="PANTHER" id="PTHR11732">
    <property type="entry name" value="ALDO/KETO REDUCTASE"/>
    <property type="match status" value="1"/>
</dbReference>
<feature type="compositionally biased region" description="Basic and acidic residues" evidence="1">
    <location>
        <begin position="115"/>
        <end position="133"/>
    </location>
</feature>